<dbReference type="Proteomes" id="UP001149079">
    <property type="component" value="Unassembled WGS sequence"/>
</dbReference>
<dbReference type="OrthoDB" id="4760831at2759"/>
<dbReference type="EMBL" id="JAPQKL010000005">
    <property type="protein sequence ID" value="KAJ5130560.1"/>
    <property type="molecule type" value="Genomic_DNA"/>
</dbReference>
<gene>
    <name evidence="1" type="ORF">N7515_006599</name>
</gene>
<evidence type="ECO:0000313" key="1">
    <source>
        <dbReference type="EMBL" id="KAJ5130560.1"/>
    </source>
</evidence>
<accession>A0A9W9GV03</accession>
<dbReference type="RefSeq" id="XP_056520939.1">
    <property type="nucleotide sequence ID" value="XM_056667343.1"/>
</dbReference>
<proteinExistence type="predicted"/>
<dbReference type="GeneID" id="81406513"/>
<comment type="caution">
    <text evidence="1">The sequence shown here is derived from an EMBL/GenBank/DDBJ whole genome shotgun (WGS) entry which is preliminary data.</text>
</comment>
<evidence type="ECO:0000313" key="2">
    <source>
        <dbReference type="Proteomes" id="UP001149079"/>
    </source>
</evidence>
<reference evidence="1" key="1">
    <citation type="submission" date="2022-11" db="EMBL/GenBank/DDBJ databases">
        <authorList>
            <person name="Petersen C."/>
        </authorList>
    </citation>
    <scope>NUCLEOTIDE SEQUENCE</scope>
    <source>
        <strain evidence="1">IBT 22155</strain>
    </source>
</reference>
<name>A0A9W9GV03_9EURO</name>
<reference evidence="1" key="2">
    <citation type="journal article" date="2023" name="IMA Fungus">
        <title>Comparative genomic study of the Penicillium genus elucidates a diverse pangenome and 15 lateral gene transfer events.</title>
        <authorList>
            <person name="Petersen C."/>
            <person name="Sorensen T."/>
            <person name="Nielsen M.R."/>
            <person name="Sondergaard T.E."/>
            <person name="Sorensen J.L."/>
            <person name="Fitzpatrick D.A."/>
            <person name="Frisvad J.C."/>
            <person name="Nielsen K.L."/>
        </authorList>
    </citation>
    <scope>NUCLEOTIDE SEQUENCE</scope>
    <source>
        <strain evidence="1">IBT 22155</strain>
    </source>
</reference>
<sequence length="480" mass="53399">MRWNNLKTRQDRALTDRSRFEESRKYHSQIAYHSRLEHKGVHMIGCPTSVVGELKVPNYNEMIFLSQLVDNKGIWRVEYSPVVQSTTYARHATNPPVVSIKSISVRISRTSEPKVSPEYHETQRYLMAPSREYSRQEGAAGGFGSLSYRHTVIMVERTFMMGPPDRPRLPEVRAALETAVNARGAAYHSKAAVFFYFEIDDTGAKDDVVTLSNCFKDVFAMQPTVMELAASDRMPGLSLMRTIHSTIENMEPHGKALPCLLVLAYVGHGTIDATTGKLKLVAGATRQNIQWPLIHNSFFAPTYATTNVDTLGILDCCYYSGATRERSERASRNLKANGGPFATVEDLVVEINREKTSGRPDAVLTYDGGTRPIAIPFKGTSSASVQRALRNLSLLSPETTTQSILVELSIAGTPAQILEEFKDVIASLPGQFRVGIVDVYQSTSVLFLLRMSQLAHLRLSSTLDFRIIGKIYGQSLMRPD</sequence>
<organism evidence="1 2">
    <name type="scientific">Penicillium bovifimosum</name>
    <dbReference type="NCBI Taxonomy" id="126998"/>
    <lineage>
        <taxon>Eukaryota</taxon>
        <taxon>Fungi</taxon>
        <taxon>Dikarya</taxon>
        <taxon>Ascomycota</taxon>
        <taxon>Pezizomycotina</taxon>
        <taxon>Eurotiomycetes</taxon>
        <taxon>Eurotiomycetidae</taxon>
        <taxon>Eurotiales</taxon>
        <taxon>Aspergillaceae</taxon>
        <taxon>Penicillium</taxon>
    </lineage>
</organism>
<dbReference type="AlphaFoldDB" id="A0A9W9GV03"/>
<keyword evidence="2" id="KW-1185">Reference proteome</keyword>
<protein>
    <submittedName>
        <fullName evidence="1">Uncharacterized protein</fullName>
    </submittedName>
</protein>